<protein>
    <submittedName>
        <fullName evidence="1">Uncharacterized protein</fullName>
    </submittedName>
</protein>
<dbReference type="Proteomes" id="UP001063368">
    <property type="component" value="Chromosome"/>
</dbReference>
<accession>A0ABY6FR38</accession>
<keyword evidence="2" id="KW-1185">Reference proteome</keyword>
<gene>
    <name evidence="1" type="ORF">N9A08_12805</name>
</gene>
<proteinExistence type="predicted"/>
<dbReference type="EMBL" id="CP106856">
    <property type="protein sequence ID" value="UYB35497.1"/>
    <property type="molecule type" value="Genomic_DNA"/>
</dbReference>
<name>A0ABY6FR38_9MICC</name>
<sequence length="167" mass="17934">MTTIAAKEHPRGTVIASDSQATAQDKIELVAPKIFERNGVIYGVAGVISLANELRYSDLPAPTSDTDAWVNNTLCPALREIAKELDLNRNDEGGYELGILAIIGRRIYEITDDLTWIRNTSGTYAIGSGYAFALGAMDMGATPREAIEIAATRDPNTGGKIHELTAP</sequence>
<dbReference type="InterPro" id="IPR029055">
    <property type="entry name" value="Ntn_hydrolases_N"/>
</dbReference>
<reference evidence="1" key="1">
    <citation type="submission" date="2022-09" db="EMBL/GenBank/DDBJ databases">
        <authorList>
            <person name="Li D."/>
            <person name="Cheng J."/>
            <person name="Li Y."/>
        </authorList>
    </citation>
    <scope>NUCLEOTIDE SEQUENCE</scope>
    <source>
        <strain evidence="1">DL</strain>
    </source>
</reference>
<dbReference type="RefSeq" id="WP_263127499.1">
    <property type="nucleotide sequence ID" value="NZ_CP106856.1"/>
</dbReference>
<evidence type="ECO:0000313" key="1">
    <source>
        <dbReference type="EMBL" id="UYB35497.1"/>
    </source>
</evidence>
<organism evidence="1 2">
    <name type="scientific">Arthrobacter koreensis</name>
    <dbReference type="NCBI Taxonomy" id="199136"/>
    <lineage>
        <taxon>Bacteria</taxon>
        <taxon>Bacillati</taxon>
        <taxon>Actinomycetota</taxon>
        <taxon>Actinomycetes</taxon>
        <taxon>Micrococcales</taxon>
        <taxon>Micrococcaceae</taxon>
        <taxon>Arthrobacter</taxon>
    </lineage>
</organism>
<evidence type="ECO:0000313" key="2">
    <source>
        <dbReference type="Proteomes" id="UP001063368"/>
    </source>
</evidence>
<dbReference type="Gene3D" id="3.60.20.10">
    <property type="entry name" value="Glutamine Phosphoribosylpyrophosphate, subunit 1, domain 1"/>
    <property type="match status" value="1"/>
</dbReference>
<dbReference type="SUPFAM" id="SSF56235">
    <property type="entry name" value="N-terminal nucleophile aminohydrolases (Ntn hydrolases)"/>
    <property type="match status" value="1"/>
</dbReference>